<dbReference type="RefSeq" id="WP_310075213.1">
    <property type="nucleotide sequence ID" value="NZ_JAVDVX010000007.1"/>
</dbReference>
<organism evidence="6 7">
    <name type="scientific">Cellvibrio fibrivorans</name>
    <dbReference type="NCBI Taxonomy" id="126350"/>
    <lineage>
        <taxon>Bacteria</taxon>
        <taxon>Pseudomonadati</taxon>
        <taxon>Pseudomonadota</taxon>
        <taxon>Gammaproteobacteria</taxon>
        <taxon>Cellvibrionales</taxon>
        <taxon>Cellvibrionaceae</taxon>
        <taxon>Cellvibrio</taxon>
    </lineage>
</organism>
<dbReference type="SUPFAM" id="SSF53850">
    <property type="entry name" value="Periplasmic binding protein-like II"/>
    <property type="match status" value="1"/>
</dbReference>
<dbReference type="InterPro" id="IPR036390">
    <property type="entry name" value="WH_DNA-bd_sf"/>
</dbReference>
<evidence type="ECO:0000256" key="4">
    <source>
        <dbReference type="ARBA" id="ARBA00023163"/>
    </source>
</evidence>
<dbReference type="InterPro" id="IPR000847">
    <property type="entry name" value="LysR_HTH_N"/>
</dbReference>
<evidence type="ECO:0000256" key="3">
    <source>
        <dbReference type="ARBA" id="ARBA00023125"/>
    </source>
</evidence>
<evidence type="ECO:0000313" key="7">
    <source>
        <dbReference type="Proteomes" id="UP001253595"/>
    </source>
</evidence>
<evidence type="ECO:0000313" key="6">
    <source>
        <dbReference type="EMBL" id="MDR7091671.1"/>
    </source>
</evidence>
<dbReference type="PANTHER" id="PTHR30118:SF15">
    <property type="entry name" value="TRANSCRIPTIONAL REGULATORY PROTEIN"/>
    <property type="match status" value="1"/>
</dbReference>
<name>A0ABU1V2J8_9GAMM</name>
<dbReference type="InterPro" id="IPR005119">
    <property type="entry name" value="LysR_subst-bd"/>
</dbReference>
<evidence type="ECO:0000256" key="2">
    <source>
        <dbReference type="ARBA" id="ARBA00023015"/>
    </source>
</evidence>
<sequence>MRDIKNIDLNLLKALDALLDERSVTRAAERLSLTQPAMSGMLTRLRESFNDPLFVRSQRGVVPTERALELAAPVKQVLAEIAVLLTPTEFDPLTATMTLSIAATDYALQAVAVPFVLELKKRAPNIRVALLPIENENLHSQLERGDIQLVLLSPANSPPDLHARRLFDEEYVCVMRDGHPAAQTSLSLDEFCRLEHALFSYNGGCFSGATDEALAKIGRERQVMLSVKSFLVMTNIVRASDLISVVPKRLVEHLDGLATQETPLPVEGFALVAAWHERTHKDPAQRWIRDLLFELFITD</sequence>
<evidence type="ECO:0000256" key="1">
    <source>
        <dbReference type="ARBA" id="ARBA00009437"/>
    </source>
</evidence>
<feature type="domain" description="HTH lysR-type" evidence="5">
    <location>
        <begin position="7"/>
        <end position="64"/>
    </location>
</feature>
<protein>
    <submittedName>
        <fullName evidence="6">DNA-binding transcriptional LysR family regulator</fullName>
    </submittedName>
</protein>
<dbReference type="Gene3D" id="3.40.190.10">
    <property type="entry name" value="Periplasmic binding protein-like II"/>
    <property type="match status" value="2"/>
</dbReference>
<dbReference type="Proteomes" id="UP001253595">
    <property type="component" value="Unassembled WGS sequence"/>
</dbReference>
<dbReference type="Pfam" id="PF03466">
    <property type="entry name" value="LysR_substrate"/>
    <property type="match status" value="1"/>
</dbReference>
<dbReference type="InterPro" id="IPR050389">
    <property type="entry name" value="LysR-type_TF"/>
</dbReference>
<proteinExistence type="inferred from homology"/>
<dbReference type="PANTHER" id="PTHR30118">
    <property type="entry name" value="HTH-TYPE TRANSCRIPTIONAL REGULATOR LEUO-RELATED"/>
    <property type="match status" value="1"/>
</dbReference>
<dbReference type="PRINTS" id="PR00039">
    <property type="entry name" value="HTHLYSR"/>
</dbReference>
<reference evidence="6 7" key="1">
    <citation type="submission" date="2023-07" db="EMBL/GenBank/DDBJ databases">
        <title>Sorghum-associated microbial communities from plants grown in Nebraska, USA.</title>
        <authorList>
            <person name="Schachtman D."/>
        </authorList>
    </citation>
    <scope>NUCLEOTIDE SEQUENCE [LARGE SCALE GENOMIC DNA]</scope>
    <source>
        <strain evidence="6 7">BE190</strain>
    </source>
</reference>
<keyword evidence="2" id="KW-0805">Transcription regulation</keyword>
<keyword evidence="7" id="KW-1185">Reference proteome</keyword>
<dbReference type="GO" id="GO:0003677">
    <property type="term" value="F:DNA binding"/>
    <property type="evidence" value="ECO:0007669"/>
    <property type="project" value="UniProtKB-KW"/>
</dbReference>
<dbReference type="SUPFAM" id="SSF46785">
    <property type="entry name" value="Winged helix' DNA-binding domain"/>
    <property type="match status" value="1"/>
</dbReference>
<dbReference type="PROSITE" id="PS50931">
    <property type="entry name" value="HTH_LYSR"/>
    <property type="match status" value="1"/>
</dbReference>
<dbReference type="Pfam" id="PF00126">
    <property type="entry name" value="HTH_1"/>
    <property type="match status" value="1"/>
</dbReference>
<dbReference type="InterPro" id="IPR036388">
    <property type="entry name" value="WH-like_DNA-bd_sf"/>
</dbReference>
<comment type="similarity">
    <text evidence="1">Belongs to the LysR transcriptional regulatory family.</text>
</comment>
<comment type="caution">
    <text evidence="6">The sequence shown here is derived from an EMBL/GenBank/DDBJ whole genome shotgun (WGS) entry which is preliminary data.</text>
</comment>
<dbReference type="Gene3D" id="1.10.10.10">
    <property type="entry name" value="Winged helix-like DNA-binding domain superfamily/Winged helix DNA-binding domain"/>
    <property type="match status" value="1"/>
</dbReference>
<accession>A0ABU1V2J8</accession>
<evidence type="ECO:0000259" key="5">
    <source>
        <dbReference type="PROSITE" id="PS50931"/>
    </source>
</evidence>
<keyword evidence="4" id="KW-0804">Transcription</keyword>
<keyword evidence="3 6" id="KW-0238">DNA-binding</keyword>
<dbReference type="EMBL" id="JAVDVX010000007">
    <property type="protein sequence ID" value="MDR7091671.1"/>
    <property type="molecule type" value="Genomic_DNA"/>
</dbReference>
<dbReference type="CDD" id="cd08461">
    <property type="entry name" value="PBP2_DntR_like_3"/>
    <property type="match status" value="1"/>
</dbReference>
<gene>
    <name evidence="6" type="ORF">J2X05_003706</name>
</gene>